<proteinExistence type="predicted"/>
<dbReference type="InterPro" id="IPR054722">
    <property type="entry name" value="PolX-like_BBD"/>
</dbReference>
<feature type="domain" description="Retrovirus-related Pol polyprotein from transposon TNT 1-94-like beta-barrel" evidence="1">
    <location>
        <begin position="6"/>
        <end position="54"/>
    </location>
</feature>
<evidence type="ECO:0000259" key="1">
    <source>
        <dbReference type="Pfam" id="PF22936"/>
    </source>
</evidence>
<evidence type="ECO:0000313" key="2">
    <source>
        <dbReference type="EMBL" id="JAE10623.1"/>
    </source>
</evidence>
<reference evidence="2" key="2">
    <citation type="journal article" date="2015" name="Data Brief">
        <title>Shoot transcriptome of the giant reed, Arundo donax.</title>
        <authorList>
            <person name="Barrero R.A."/>
            <person name="Guerrero F.D."/>
            <person name="Moolhuijzen P."/>
            <person name="Goolsby J.A."/>
            <person name="Tidwell J."/>
            <person name="Bellgard S.E."/>
            <person name="Bellgard M.I."/>
        </authorList>
    </citation>
    <scope>NUCLEOTIDE SEQUENCE</scope>
    <source>
        <tissue evidence="2">Shoot tissue taken approximately 20 cm above the soil surface</tissue>
    </source>
</reference>
<dbReference type="Pfam" id="PF22936">
    <property type="entry name" value="Pol_BBD"/>
    <property type="match status" value="1"/>
</dbReference>
<dbReference type="AlphaFoldDB" id="A0A0A9FQP6"/>
<sequence>MILRREERRIRVANGVEAETEAIDSFPLTLHTGFTLLLNNVLYVPSMRRNLVSV</sequence>
<name>A0A0A9FQP6_ARUDO</name>
<reference evidence="2" key="1">
    <citation type="submission" date="2014-09" db="EMBL/GenBank/DDBJ databases">
        <authorList>
            <person name="Magalhaes I.L.F."/>
            <person name="Oliveira U."/>
            <person name="Santos F.R."/>
            <person name="Vidigal T.H.D.A."/>
            <person name="Brescovit A.D."/>
            <person name="Santos A.J."/>
        </authorList>
    </citation>
    <scope>NUCLEOTIDE SEQUENCE</scope>
    <source>
        <tissue evidence="2">Shoot tissue taken approximately 20 cm above the soil surface</tissue>
    </source>
</reference>
<dbReference type="EMBL" id="GBRH01187273">
    <property type="protein sequence ID" value="JAE10623.1"/>
    <property type="molecule type" value="Transcribed_RNA"/>
</dbReference>
<organism evidence="2">
    <name type="scientific">Arundo donax</name>
    <name type="common">Giant reed</name>
    <name type="synonym">Donax arundinaceus</name>
    <dbReference type="NCBI Taxonomy" id="35708"/>
    <lineage>
        <taxon>Eukaryota</taxon>
        <taxon>Viridiplantae</taxon>
        <taxon>Streptophyta</taxon>
        <taxon>Embryophyta</taxon>
        <taxon>Tracheophyta</taxon>
        <taxon>Spermatophyta</taxon>
        <taxon>Magnoliopsida</taxon>
        <taxon>Liliopsida</taxon>
        <taxon>Poales</taxon>
        <taxon>Poaceae</taxon>
        <taxon>PACMAD clade</taxon>
        <taxon>Arundinoideae</taxon>
        <taxon>Arundineae</taxon>
        <taxon>Arundo</taxon>
    </lineage>
</organism>
<accession>A0A0A9FQP6</accession>
<protein>
    <recommendedName>
        <fullName evidence="1">Retrovirus-related Pol polyprotein from transposon TNT 1-94-like beta-barrel domain-containing protein</fullName>
    </recommendedName>
</protein>